<dbReference type="Gene3D" id="3.40.1440.10">
    <property type="entry name" value="GIY-YIG endonuclease"/>
    <property type="match status" value="1"/>
</dbReference>
<dbReference type="AlphaFoldDB" id="A0A380P4C0"/>
<evidence type="ECO:0000313" key="3">
    <source>
        <dbReference type="Proteomes" id="UP000254621"/>
    </source>
</evidence>
<sequence>MTKQYYMYVLLTADGLFYGGFTDDVGKRLATHNAGKGAKFTRPKARRPLRLLYAEAFDNKSDALKAEAAFKKLTRSNKETFLHERGVFDF</sequence>
<proteinExistence type="inferred from homology"/>
<dbReference type="PANTHER" id="PTHR34477:SF1">
    <property type="entry name" value="UPF0213 PROTEIN YHBQ"/>
    <property type="match status" value="1"/>
</dbReference>
<dbReference type="RefSeq" id="WP_057744186.1">
    <property type="nucleotide sequence ID" value="NZ_BJLU01000003.1"/>
</dbReference>
<dbReference type="InterPro" id="IPR000305">
    <property type="entry name" value="GIY-YIG_endonuc"/>
</dbReference>
<evidence type="ECO:0000313" key="2">
    <source>
        <dbReference type="EMBL" id="SUP59352.1"/>
    </source>
</evidence>
<dbReference type="InterPro" id="IPR035901">
    <property type="entry name" value="GIY-YIG_endonuc_sf"/>
</dbReference>
<dbReference type="Pfam" id="PF01541">
    <property type="entry name" value="GIY-YIG"/>
    <property type="match status" value="1"/>
</dbReference>
<evidence type="ECO:0000256" key="1">
    <source>
        <dbReference type="ARBA" id="ARBA00007435"/>
    </source>
</evidence>
<comment type="similarity">
    <text evidence="1">Belongs to the UPF0213 family.</text>
</comment>
<name>A0A380P4C0_WEIVI</name>
<gene>
    <name evidence="2" type="ORF">NCTC13645_01607</name>
</gene>
<dbReference type="PANTHER" id="PTHR34477">
    <property type="entry name" value="UPF0213 PROTEIN YHBQ"/>
    <property type="match status" value="1"/>
</dbReference>
<dbReference type="PROSITE" id="PS50164">
    <property type="entry name" value="GIY_YIG"/>
    <property type="match status" value="1"/>
</dbReference>
<protein>
    <submittedName>
        <fullName evidence="2">GIY-YIG nuclease superfamily protein</fullName>
    </submittedName>
</protein>
<dbReference type="EMBL" id="UHIV01000004">
    <property type="protein sequence ID" value="SUP59352.1"/>
    <property type="molecule type" value="Genomic_DNA"/>
</dbReference>
<dbReference type="Proteomes" id="UP000254621">
    <property type="component" value="Unassembled WGS sequence"/>
</dbReference>
<reference evidence="2 3" key="1">
    <citation type="submission" date="2018-06" db="EMBL/GenBank/DDBJ databases">
        <authorList>
            <consortium name="Pathogen Informatics"/>
            <person name="Doyle S."/>
        </authorList>
    </citation>
    <scope>NUCLEOTIDE SEQUENCE [LARGE SCALE GENOMIC DNA]</scope>
    <source>
        <strain evidence="2 3">NCTC13645</strain>
    </source>
</reference>
<dbReference type="OrthoDB" id="9807770at2"/>
<dbReference type="SUPFAM" id="SSF82771">
    <property type="entry name" value="GIY-YIG endonuclease"/>
    <property type="match status" value="1"/>
</dbReference>
<organism evidence="2 3">
    <name type="scientific">Weissella viridescens</name>
    <name type="common">Lactobacillus viridescens</name>
    <dbReference type="NCBI Taxonomy" id="1629"/>
    <lineage>
        <taxon>Bacteria</taxon>
        <taxon>Bacillati</taxon>
        <taxon>Bacillota</taxon>
        <taxon>Bacilli</taxon>
        <taxon>Lactobacillales</taxon>
        <taxon>Lactobacillaceae</taxon>
        <taxon>Weissella</taxon>
    </lineage>
</organism>
<dbReference type="CDD" id="cd10456">
    <property type="entry name" value="GIY-YIG_UPF0213"/>
    <property type="match status" value="1"/>
</dbReference>
<dbReference type="InterPro" id="IPR050190">
    <property type="entry name" value="UPF0213_domain"/>
</dbReference>
<dbReference type="STRING" id="1629.IV50_GL000359"/>
<accession>A0A380P4C0</accession>